<accession>A0A0E9R387</accession>
<sequence>MPLASAEYRLYMNSVVYCSWHFSFLSTRPL</sequence>
<protein>
    <submittedName>
        <fullName evidence="1">Uncharacterized protein</fullName>
    </submittedName>
</protein>
<organism evidence="1">
    <name type="scientific">Anguilla anguilla</name>
    <name type="common">European freshwater eel</name>
    <name type="synonym">Muraena anguilla</name>
    <dbReference type="NCBI Taxonomy" id="7936"/>
    <lineage>
        <taxon>Eukaryota</taxon>
        <taxon>Metazoa</taxon>
        <taxon>Chordata</taxon>
        <taxon>Craniata</taxon>
        <taxon>Vertebrata</taxon>
        <taxon>Euteleostomi</taxon>
        <taxon>Actinopterygii</taxon>
        <taxon>Neopterygii</taxon>
        <taxon>Teleostei</taxon>
        <taxon>Anguilliformes</taxon>
        <taxon>Anguillidae</taxon>
        <taxon>Anguilla</taxon>
    </lineage>
</organism>
<reference evidence="1" key="2">
    <citation type="journal article" date="2015" name="Fish Shellfish Immunol.">
        <title>Early steps in the European eel (Anguilla anguilla)-Vibrio vulnificus interaction in the gills: Role of the RtxA13 toxin.</title>
        <authorList>
            <person name="Callol A."/>
            <person name="Pajuelo D."/>
            <person name="Ebbesson L."/>
            <person name="Teles M."/>
            <person name="MacKenzie S."/>
            <person name="Amaro C."/>
        </authorList>
    </citation>
    <scope>NUCLEOTIDE SEQUENCE</scope>
</reference>
<dbReference type="EMBL" id="GBXM01085647">
    <property type="protein sequence ID" value="JAH22930.1"/>
    <property type="molecule type" value="Transcribed_RNA"/>
</dbReference>
<proteinExistence type="predicted"/>
<reference evidence="1" key="1">
    <citation type="submission" date="2014-11" db="EMBL/GenBank/DDBJ databases">
        <authorList>
            <person name="Amaro Gonzalez C."/>
        </authorList>
    </citation>
    <scope>NUCLEOTIDE SEQUENCE</scope>
</reference>
<name>A0A0E9R387_ANGAN</name>
<dbReference type="AlphaFoldDB" id="A0A0E9R387"/>
<evidence type="ECO:0000313" key="1">
    <source>
        <dbReference type="EMBL" id="JAH22930.1"/>
    </source>
</evidence>